<dbReference type="AlphaFoldDB" id="A0A9D4CL40"/>
<name>A0A9D4CL40_DREPO</name>
<dbReference type="Proteomes" id="UP000828390">
    <property type="component" value="Unassembled WGS sequence"/>
</dbReference>
<evidence type="ECO:0000313" key="3">
    <source>
        <dbReference type="Proteomes" id="UP000828390"/>
    </source>
</evidence>
<gene>
    <name evidence="2" type="ORF">DPMN_053299</name>
</gene>
<keyword evidence="3" id="KW-1185">Reference proteome</keyword>
<evidence type="ECO:0000256" key="1">
    <source>
        <dbReference type="SAM" id="SignalP"/>
    </source>
</evidence>
<sequence>MLSTRKTWIVIIVVFRFSSTYTSIGGDSIPAGSTDVLQLTEDCLCFSNAGSDVCIFSFMAVQDIVDIGGAVNLLRNLTLDCGRCVVGCVVHEQDIPSVDDQTQSR</sequence>
<comment type="caution">
    <text evidence="2">The sequence shown here is derived from an EMBL/GenBank/DDBJ whole genome shotgun (WGS) entry which is preliminary data.</text>
</comment>
<proteinExistence type="predicted"/>
<protein>
    <recommendedName>
        <fullName evidence="4">Secreted protein</fullName>
    </recommendedName>
</protein>
<feature type="signal peptide" evidence="1">
    <location>
        <begin position="1"/>
        <end position="22"/>
    </location>
</feature>
<evidence type="ECO:0000313" key="2">
    <source>
        <dbReference type="EMBL" id="KAH3727365.1"/>
    </source>
</evidence>
<keyword evidence="1" id="KW-0732">Signal</keyword>
<reference evidence="2" key="2">
    <citation type="submission" date="2020-11" db="EMBL/GenBank/DDBJ databases">
        <authorList>
            <person name="McCartney M.A."/>
            <person name="Auch B."/>
            <person name="Kono T."/>
            <person name="Mallez S."/>
            <person name="Becker A."/>
            <person name="Gohl D.M."/>
            <person name="Silverstein K.A.T."/>
            <person name="Koren S."/>
            <person name="Bechman K.B."/>
            <person name="Herman A."/>
            <person name="Abrahante J.E."/>
            <person name="Garbe J."/>
        </authorList>
    </citation>
    <scope>NUCLEOTIDE SEQUENCE</scope>
    <source>
        <strain evidence="2">Duluth1</strain>
        <tissue evidence="2">Whole animal</tissue>
    </source>
</reference>
<feature type="chain" id="PRO_5038429300" description="Secreted protein" evidence="1">
    <location>
        <begin position="23"/>
        <end position="105"/>
    </location>
</feature>
<organism evidence="2 3">
    <name type="scientific">Dreissena polymorpha</name>
    <name type="common">Zebra mussel</name>
    <name type="synonym">Mytilus polymorpha</name>
    <dbReference type="NCBI Taxonomy" id="45954"/>
    <lineage>
        <taxon>Eukaryota</taxon>
        <taxon>Metazoa</taxon>
        <taxon>Spiralia</taxon>
        <taxon>Lophotrochozoa</taxon>
        <taxon>Mollusca</taxon>
        <taxon>Bivalvia</taxon>
        <taxon>Autobranchia</taxon>
        <taxon>Heteroconchia</taxon>
        <taxon>Euheterodonta</taxon>
        <taxon>Imparidentia</taxon>
        <taxon>Neoheterodontei</taxon>
        <taxon>Myida</taxon>
        <taxon>Dreissenoidea</taxon>
        <taxon>Dreissenidae</taxon>
        <taxon>Dreissena</taxon>
    </lineage>
</organism>
<evidence type="ECO:0008006" key="4">
    <source>
        <dbReference type="Google" id="ProtNLM"/>
    </source>
</evidence>
<reference evidence="2" key="1">
    <citation type="journal article" date="2019" name="bioRxiv">
        <title>The Genome of the Zebra Mussel, Dreissena polymorpha: A Resource for Invasive Species Research.</title>
        <authorList>
            <person name="McCartney M.A."/>
            <person name="Auch B."/>
            <person name="Kono T."/>
            <person name="Mallez S."/>
            <person name="Zhang Y."/>
            <person name="Obille A."/>
            <person name="Becker A."/>
            <person name="Abrahante J.E."/>
            <person name="Garbe J."/>
            <person name="Badalamenti J.P."/>
            <person name="Herman A."/>
            <person name="Mangelson H."/>
            <person name="Liachko I."/>
            <person name="Sullivan S."/>
            <person name="Sone E.D."/>
            <person name="Koren S."/>
            <person name="Silverstein K.A.T."/>
            <person name="Beckman K.B."/>
            <person name="Gohl D.M."/>
        </authorList>
    </citation>
    <scope>NUCLEOTIDE SEQUENCE</scope>
    <source>
        <strain evidence="2">Duluth1</strain>
        <tissue evidence="2">Whole animal</tissue>
    </source>
</reference>
<accession>A0A9D4CL40</accession>
<dbReference type="EMBL" id="JAIWYP010000012">
    <property type="protein sequence ID" value="KAH3727365.1"/>
    <property type="molecule type" value="Genomic_DNA"/>
</dbReference>